<evidence type="ECO:0000256" key="1">
    <source>
        <dbReference type="ARBA" id="ARBA00022670"/>
    </source>
</evidence>
<dbReference type="Proteomes" id="UP000683360">
    <property type="component" value="Unassembled WGS sequence"/>
</dbReference>
<dbReference type="InterPro" id="IPR024079">
    <property type="entry name" value="MetalloPept_cat_dom_sf"/>
</dbReference>
<keyword evidence="6" id="KW-1015">Disulfide bond</keyword>
<keyword evidence="3" id="KW-0378">Hydrolase</keyword>
<dbReference type="PROSITE" id="PS50215">
    <property type="entry name" value="ADAM_MEPRO"/>
    <property type="match status" value="1"/>
</dbReference>
<dbReference type="PANTHER" id="PTHR11905:SF159">
    <property type="entry name" value="ADAM METALLOPROTEASE"/>
    <property type="match status" value="1"/>
</dbReference>
<keyword evidence="7" id="KW-0325">Glycoprotein</keyword>
<dbReference type="Gene3D" id="3.40.390.10">
    <property type="entry name" value="Collagenase (Catalytic Domain)"/>
    <property type="match status" value="1"/>
</dbReference>
<feature type="active site" evidence="8">
    <location>
        <position position="420"/>
    </location>
</feature>
<name>A0A8S3S9H2_MYTED</name>
<evidence type="ECO:0000256" key="3">
    <source>
        <dbReference type="ARBA" id="ARBA00022801"/>
    </source>
</evidence>
<evidence type="ECO:0000256" key="8">
    <source>
        <dbReference type="PROSITE-ProRule" id="PRU00276"/>
    </source>
</evidence>
<accession>A0A8S3S9H2</accession>
<evidence type="ECO:0000313" key="11">
    <source>
        <dbReference type="Proteomes" id="UP000683360"/>
    </source>
</evidence>
<organism evidence="10 11">
    <name type="scientific">Mytilus edulis</name>
    <name type="common">Blue mussel</name>
    <dbReference type="NCBI Taxonomy" id="6550"/>
    <lineage>
        <taxon>Eukaryota</taxon>
        <taxon>Metazoa</taxon>
        <taxon>Spiralia</taxon>
        <taxon>Lophotrochozoa</taxon>
        <taxon>Mollusca</taxon>
        <taxon>Bivalvia</taxon>
        <taxon>Autobranchia</taxon>
        <taxon>Pteriomorphia</taxon>
        <taxon>Mytilida</taxon>
        <taxon>Mytiloidea</taxon>
        <taxon>Mytilidae</taxon>
        <taxon>Mytilinae</taxon>
        <taxon>Mytilus</taxon>
    </lineage>
</organism>
<feature type="binding site" evidence="8">
    <location>
        <position position="419"/>
    </location>
    <ligand>
        <name>Zn(2+)</name>
        <dbReference type="ChEBI" id="CHEBI:29105"/>
        <note>catalytic</note>
    </ligand>
</feature>
<feature type="binding site" evidence="8">
    <location>
        <position position="423"/>
    </location>
    <ligand>
        <name>Zn(2+)</name>
        <dbReference type="ChEBI" id="CHEBI:29105"/>
        <note>catalytic</note>
    </ligand>
</feature>
<comment type="caution">
    <text evidence="10">The sequence shown here is derived from an EMBL/GenBank/DDBJ whole genome shotgun (WGS) entry which is preliminary data.</text>
</comment>
<dbReference type="GO" id="GO:0006509">
    <property type="term" value="P:membrane protein ectodomain proteolysis"/>
    <property type="evidence" value="ECO:0007669"/>
    <property type="project" value="TreeGrafter"/>
</dbReference>
<keyword evidence="2 8" id="KW-0479">Metal-binding</keyword>
<evidence type="ECO:0000256" key="2">
    <source>
        <dbReference type="ARBA" id="ARBA00022723"/>
    </source>
</evidence>
<keyword evidence="1" id="KW-0645">Protease</keyword>
<keyword evidence="4 8" id="KW-0862">Zinc</keyword>
<dbReference type="EMBL" id="CAJPWZ010001460">
    <property type="protein sequence ID" value="CAG2215914.1"/>
    <property type="molecule type" value="Genomic_DNA"/>
</dbReference>
<dbReference type="AlphaFoldDB" id="A0A8S3S9H2"/>
<dbReference type="OrthoDB" id="10035764at2759"/>
<keyword evidence="11" id="KW-1185">Reference proteome</keyword>
<dbReference type="SUPFAM" id="SSF55486">
    <property type="entry name" value="Metalloproteases ('zincins'), catalytic domain"/>
    <property type="match status" value="1"/>
</dbReference>
<keyword evidence="5" id="KW-0482">Metalloprotease</keyword>
<dbReference type="Pfam" id="PF17771">
    <property type="entry name" value="ADAMTS_CR_2"/>
    <property type="match status" value="1"/>
</dbReference>
<dbReference type="GO" id="GO:0004222">
    <property type="term" value="F:metalloendopeptidase activity"/>
    <property type="evidence" value="ECO:0007669"/>
    <property type="project" value="InterPro"/>
</dbReference>
<gene>
    <name evidence="10" type="ORF">MEDL_29705</name>
</gene>
<feature type="binding site" evidence="8">
    <location>
        <position position="429"/>
    </location>
    <ligand>
        <name>Zn(2+)</name>
        <dbReference type="ChEBI" id="CHEBI:29105"/>
        <note>catalytic</note>
    </ligand>
</feature>
<dbReference type="Gene3D" id="3.40.1620.60">
    <property type="match status" value="1"/>
</dbReference>
<dbReference type="PANTHER" id="PTHR11905">
    <property type="entry name" value="ADAM A DISINTEGRIN AND METALLOPROTEASE DOMAIN"/>
    <property type="match status" value="1"/>
</dbReference>
<proteinExistence type="predicted"/>
<sequence>MTARRSEIDNQYNTVEINEGTMSLQTLKTFHDNETITNNETSKSSNQTIGQHNACSVVYAVVDKGLRNPIHSSSTKIQDDANPHQAYVIIQTLISIHSDDVRKLNVEFTAFGKRREYHLLKSSPPIVPDELPVITVNRESTKTQYISLQQHGIEFYREPRGLGVFILKMLQNSNNCFALDGIVYEDDHYLMIESDEQNVNCSSLSGIRHFVHRRWYHSDEYGLKMNPKSKTNTKRLLLDGIARHPDSVLPIPGNVDAKVEILAWTDMSFTESFQKQLQQKDVELDITKYIATVVHAANVLYQHAIVDTSLNVSLYLTGAIICKIPDCSGFTSDLQHNNSVDNHKALDKFAETLKDAYTNSMLSFPYDYAVAFTRDDLTDPHGTPVGVSFTDDICSIADGKSSSIIEDQGGYSCIGTFVHEVAHILGADHDGYFRGKKCDPSNGFLMASINPLAKTAFYFSQCTVNSIKENLLKPNSSCVFDTPHINHRYQSLSTELPGQIYNVTEQCRQIYGTAFCLSIGTKLEDICYKMYCWDPYLSNVCSTKSSAAPGTSCGHKKWCLNGECVYDARAP</sequence>
<dbReference type="Pfam" id="PF13688">
    <property type="entry name" value="Reprolysin_5"/>
    <property type="match status" value="1"/>
</dbReference>
<dbReference type="InterPro" id="IPR041645">
    <property type="entry name" value="ADAMTS_CR_2"/>
</dbReference>
<evidence type="ECO:0000259" key="9">
    <source>
        <dbReference type="PROSITE" id="PS50215"/>
    </source>
</evidence>
<evidence type="ECO:0000256" key="6">
    <source>
        <dbReference type="ARBA" id="ARBA00023157"/>
    </source>
</evidence>
<reference evidence="10" key="1">
    <citation type="submission" date="2021-03" db="EMBL/GenBank/DDBJ databases">
        <authorList>
            <person name="Bekaert M."/>
        </authorList>
    </citation>
    <scope>NUCLEOTIDE SEQUENCE</scope>
</reference>
<evidence type="ECO:0000313" key="10">
    <source>
        <dbReference type="EMBL" id="CAG2215914.1"/>
    </source>
</evidence>
<dbReference type="InterPro" id="IPR001590">
    <property type="entry name" value="Peptidase_M12B"/>
</dbReference>
<comment type="caution">
    <text evidence="8">Lacks conserved residue(s) required for the propagation of feature annotation.</text>
</comment>
<evidence type="ECO:0000256" key="7">
    <source>
        <dbReference type="ARBA" id="ARBA00023180"/>
    </source>
</evidence>
<feature type="domain" description="Peptidase M12B" evidence="9">
    <location>
        <begin position="257"/>
        <end position="483"/>
    </location>
</feature>
<dbReference type="GO" id="GO:0046872">
    <property type="term" value="F:metal ion binding"/>
    <property type="evidence" value="ECO:0007669"/>
    <property type="project" value="UniProtKB-KW"/>
</dbReference>
<evidence type="ECO:0000256" key="4">
    <source>
        <dbReference type="ARBA" id="ARBA00022833"/>
    </source>
</evidence>
<protein>
    <recommendedName>
        <fullName evidence="9">Peptidase M12B domain-containing protein</fullName>
    </recommendedName>
</protein>
<evidence type="ECO:0000256" key="5">
    <source>
        <dbReference type="ARBA" id="ARBA00023049"/>
    </source>
</evidence>